<dbReference type="Proteomes" id="UP000076552">
    <property type="component" value="Unassembled WGS sequence"/>
</dbReference>
<feature type="compositionally biased region" description="Polar residues" evidence="1">
    <location>
        <begin position="258"/>
        <end position="268"/>
    </location>
</feature>
<organism evidence="2 3">
    <name type="scientific">Colletotrichum tofieldiae</name>
    <dbReference type="NCBI Taxonomy" id="708197"/>
    <lineage>
        <taxon>Eukaryota</taxon>
        <taxon>Fungi</taxon>
        <taxon>Dikarya</taxon>
        <taxon>Ascomycota</taxon>
        <taxon>Pezizomycotina</taxon>
        <taxon>Sordariomycetes</taxon>
        <taxon>Hypocreomycetidae</taxon>
        <taxon>Glomerellales</taxon>
        <taxon>Glomerellaceae</taxon>
        <taxon>Colletotrichum</taxon>
        <taxon>Colletotrichum spaethianum species complex</taxon>
    </lineage>
</organism>
<feature type="compositionally biased region" description="Low complexity" evidence="1">
    <location>
        <begin position="144"/>
        <end position="157"/>
    </location>
</feature>
<protein>
    <submittedName>
        <fullName evidence="2">Uncharacterized protein</fullName>
    </submittedName>
</protein>
<sequence>MELRTTLPLHGDADELLGATTVRPTHAAVYSRASTVLLTSLEGEARYLGQELRATADAARDLSDPWPHGAWYLASHLPPGGLPESLLREMVAFSCLLTNHMARDVLRAALQGSGFLTHAVIRNARLNVSRPPSPPPAPTPPPARASVPAPQPAGVVPGELDAALHHPRQSLEGIKQQEQQQQQEQRRQQQQGQREEAPKHPTRGATRSDLCAGNNGAIFGDWPEMSPIQDYGDNGGNDYNNLNIDDDDDDDDDDDNLSSTDWQSIRWA</sequence>
<feature type="compositionally biased region" description="Low complexity" evidence="1">
    <location>
        <begin position="176"/>
        <end position="192"/>
    </location>
</feature>
<comment type="caution">
    <text evidence="2">The sequence shown here is derived from an EMBL/GenBank/DDBJ whole genome shotgun (WGS) entry which is preliminary data.</text>
</comment>
<feature type="region of interest" description="Disordered" evidence="1">
    <location>
        <begin position="173"/>
        <end position="268"/>
    </location>
</feature>
<evidence type="ECO:0000256" key="1">
    <source>
        <dbReference type="SAM" id="MobiDB-lite"/>
    </source>
</evidence>
<evidence type="ECO:0000313" key="3">
    <source>
        <dbReference type="Proteomes" id="UP000076552"/>
    </source>
</evidence>
<feature type="compositionally biased region" description="Low complexity" evidence="1">
    <location>
        <begin position="230"/>
        <end position="243"/>
    </location>
</feature>
<dbReference type="STRING" id="708197.A0A166S8E7"/>
<dbReference type="AlphaFoldDB" id="A0A166S8E7"/>
<feature type="region of interest" description="Disordered" evidence="1">
    <location>
        <begin position="127"/>
        <end position="157"/>
    </location>
</feature>
<evidence type="ECO:0000313" key="2">
    <source>
        <dbReference type="EMBL" id="KZL70381.1"/>
    </source>
</evidence>
<feature type="compositionally biased region" description="Acidic residues" evidence="1">
    <location>
        <begin position="244"/>
        <end position="256"/>
    </location>
</feature>
<gene>
    <name evidence="2" type="ORF">CT0861_12843</name>
</gene>
<accession>A0A166S8E7</accession>
<reference evidence="2 3" key="1">
    <citation type="submission" date="2015-06" db="EMBL/GenBank/DDBJ databases">
        <title>Survival trade-offs in plant roots during colonization by closely related pathogenic and mutualistic fungi.</title>
        <authorList>
            <person name="Hacquard S."/>
            <person name="Kracher B."/>
            <person name="Hiruma K."/>
            <person name="Weinman A."/>
            <person name="Muench P."/>
            <person name="Garrido Oter R."/>
            <person name="Ver Loren van Themaat E."/>
            <person name="Dallerey J.-F."/>
            <person name="Damm U."/>
            <person name="Henrissat B."/>
            <person name="Lespinet O."/>
            <person name="Thon M."/>
            <person name="Kemen E."/>
            <person name="McHardy A.C."/>
            <person name="Schulze-Lefert P."/>
            <person name="O'Connell R.J."/>
        </authorList>
    </citation>
    <scope>NUCLEOTIDE SEQUENCE [LARGE SCALE GENOMIC DNA]</scope>
    <source>
        <strain evidence="2 3">0861</strain>
    </source>
</reference>
<name>A0A166S8E7_9PEZI</name>
<proteinExistence type="predicted"/>
<keyword evidence="3" id="KW-1185">Reference proteome</keyword>
<dbReference type="EMBL" id="LFIV01000090">
    <property type="protein sequence ID" value="KZL70381.1"/>
    <property type="molecule type" value="Genomic_DNA"/>
</dbReference>
<feature type="compositionally biased region" description="Pro residues" evidence="1">
    <location>
        <begin position="131"/>
        <end position="143"/>
    </location>
</feature>